<keyword evidence="2" id="KW-1185">Reference proteome</keyword>
<protein>
    <submittedName>
        <fullName evidence="1">Uncharacterized protein</fullName>
    </submittedName>
</protein>
<dbReference type="AlphaFoldDB" id="A0A510G7X7"/>
<dbReference type="KEGG" id="ras:RAS_09810"/>
<reference evidence="1 2" key="1">
    <citation type="submission" date="2019-04" db="EMBL/GenBank/DDBJ databases">
        <title>Draft genome sequence of Rickettsia asiatica Maytaro1284.</title>
        <authorList>
            <person name="Thu M."/>
            <person name="Qiu Y."/>
            <person name="Nakao R."/>
        </authorList>
    </citation>
    <scope>NUCLEOTIDE SEQUENCE [LARGE SCALE GENOMIC DNA]</scope>
    <source>
        <strain evidence="1 2">Maytaro1284</strain>
    </source>
</reference>
<sequence>MNDKNVEVIEESPDGIFDSSLSNIINPAVCIVGPKAYEVKFLKLVSKLALIIQSSIVLKPIKAGIFESFIIFPITSYSSPKIEIVLFENISKLSLNIKLILCPSFIID</sequence>
<gene>
    <name evidence="1" type="ORF">RAS_09810</name>
</gene>
<evidence type="ECO:0000313" key="1">
    <source>
        <dbReference type="EMBL" id="BBJ31872.1"/>
    </source>
</evidence>
<accession>A0A510G7X7</accession>
<dbReference type="EMBL" id="AP019563">
    <property type="protein sequence ID" value="BBJ31872.1"/>
    <property type="molecule type" value="Genomic_DNA"/>
</dbReference>
<name>A0A510G7X7_9RICK</name>
<proteinExistence type="predicted"/>
<organism evidence="1 2">
    <name type="scientific">Rickettsia asiatica</name>
    <dbReference type="NCBI Taxonomy" id="238800"/>
    <lineage>
        <taxon>Bacteria</taxon>
        <taxon>Pseudomonadati</taxon>
        <taxon>Pseudomonadota</taxon>
        <taxon>Alphaproteobacteria</taxon>
        <taxon>Rickettsiales</taxon>
        <taxon>Rickettsiaceae</taxon>
        <taxon>Rickettsieae</taxon>
        <taxon>Rickettsia</taxon>
        <taxon>spotted fever group</taxon>
    </lineage>
</organism>
<evidence type="ECO:0000313" key="2">
    <source>
        <dbReference type="Proteomes" id="UP000321183"/>
    </source>
</evidence>
<dbReference type="Proteomes" id="UP000321183">
    <property type="component" value="Chromosome"/>
</dbReference>